<evidence type="ECO:0000259" key="9">
    <source>
        <dbReference type="PROSITE" id="PS51733"/>
    </source>
</evidence>
<evidence type="ECO:0000256" key="2">
    <source>
        <dbReference type="ARBA" id="ARBA00022490"/>
    </source>
</evidence>
<evidence type="ECO:0000256" key="8">
    <source>
        <dbReference type="SAM" id="MobiDB-lite"/>
    </source>
</evidence>
<feature type="domain" description="BPL/LPL catalytic" evidence="9">
    <location>
        <begin position="72"/>
        <end position="261"/>
    </location>
</feature>
<comment type="miscellaneous">
    <text evidence="6">In the reaction, the free carboxyl group of octanoic acid is attached via an amide linkage to the epsilon-amino group of a specific lysine residue of lipoyl domains of lipoate-dependent enzymes.</text>
</comment>
<evidence type="ECO:0000256" key="4">
    <source>
        <dbReference type="ARBA" id="ARBA00023315"/>
    </source>
</evidence>
<dbReference type="InterPro" id="IPR000544">
    <property type="entry name" value="Octanoyltransferase"/>
</dbReference>
<dbReference type="PROSITE" id="PS51733">
    <property type="entry name" value="BPL_LPL_CATALYTIC"/>
    <property type="match status" value="1"/>
</dbReference>
<evidence type="ECO:0000256" key="5">
    <source>
        <dbReference type="ARBA" id="ARBA00024732"/>
    </source>
</evidence>
<keyword evidence="2 6" id="KW-0963">Cytoplasm</keyword>
<feature type="region of interest" description="Disordered" evidence="8">
    <location>
        <begin position="1"/>
        <end position="24"/>
    </location>
</feature>
<dbReference type="GO" id="GO:0033819">
    <property type="term" value="F:lipoyl(octanoyl) transferase activity"/>
    <property type="evidence" value="ECO:0007669"/>
    <property type="project" value="UniProtKB-EC"/>
</dbReference>
<sequence>MPANSLPVASSGVAPAPAEGASPPAASRLIRVEQLGLMGYEAAWAYQEELLAHTLHVKTHNRLATEAGQATQPTANYLLLCEHPPVYTLGKSGKPEHLLLDEAGLATHGATFHRINRGGDITYHGPGQLVGYPILDLDNFFTDIHRYLRLLEEAIILTLADYGLRAGRIAGLTGVWFDFEEGAPNPRKICAMGVKCSRWVTMHGFALNVNTDLSYFGHIVPCGITDKAVTSMAQELGREVPLAEVSARLLPHLERLFEAELQLATGRPVLPAPASEVSA</sequence>
<dbReference type="PROSITE" id="PS01313">
    <property type="entry name" value="LIPB"/>
    <property type="match status" value="1"/>
</dbReference>
<dbReference type="Pfam" id="PF21948">
    <property type="entry name" value="LplA-B_cat"/>
    <property type="match status" value="1"/>
</dbReference>
<evidence type="ECO:0000256" key="6">
    <source>
        <dbReference type="HAMAP-Rule" id="MF_00013"/>
    </source>
</evidence>
<evidence type="ECO:0000256" key="7">
    <source>
        <dbReference type="PIRNR" id="PIRNR016262"/>
    </source>
</evidence>
<keyword evidence="4 6" id="KW-0012">Acyltransferase</keyword>
<dbReference type="EC" id="2.3.1.181" evidence="6 7"/>
<comment type="function">
    <text evidence="5 6 7">Catalyzes the transfer of endogenously produced octanoic acid from octanoyl-acyl-carrier-protein onto the lipoyl domains of lipoate-dependent enzymes. Lipoyl-ACP can also act as a substrate although octanoyl-ACP is likely to be the physiological substrate.</text>
</comment>
<dbReference type="PIRSF" id="PIRSF016262">
    <property type="entry name" value="LPLase"/>
    <property type="match status" value="1"/>
</dbReference>
<feature type="site" description="Lowers pKa of active site Cys" evidence="6">
    <location>
        <position position="188"/>
    </location>
</feature>
<dbReference type="Proteomes" id="UP001211872">
    <property type="component" value="Chromosome"/>
</dbReference>
<dbReference type="CDD" id="cd16444">
    <property type="entry name" value="LipB"/>
    <property type="match status" value="1"/>
</dbReference>
<dbReference type="NCBIfam" id="NF010925">
    <property type="entry name" value="PRK14345.1"/>
    <property type="match status" value="1"/>
</dbReference>
<dbReference type="PANTHER" id="PTHR10993">
    <property type="entry name" value="OCTANOYLTRANSFERASE"/>
    <property type="match status" value="1"/>
</dbReference>
<protein>
    <recommendedName>
        <fullName evidence="6 7">Octanoyltransferase</fullName>
        <ecNumber evidence="6 7">2.3.1.181</ecNumber>
    </recommendedName>
    <alternativeName>
        <fullName evidence="6">Lipoate-protein ligase B</fullName>
    </alternativeName>
    <alternativeName>
        <fullName evidence="6">Lipoyl/octanoyl transferase</fullName>
    </alternativeName>
    <alternativeName>
        <fullName evidence="6">Octanoyl-[acyl-carrier-protein]-protein N-octanoyltransferase</fullName>
    </alternativeName>
</protein>
<comment type="pathway">
    <text evidence="1 6 7">Protein modification; protein lipoylation via endogenous pathway; protein N(6)-(lipoyl)lysine from octanoyl-[acyl-carrier-protein]: step 1/2.</text>
</comment>
<comment type="subcellular location">
    <subcellularLocation>
        <location evidence="6">Cytoplasm</location>
    </subcellularLocation>
</comment>
<dbReference type="NCBIfam" id="TIGR00214">
    <property type="entry name" value="lipB"/>
    <property type="match status" value="1"/>
</dbReference>
<name>A0ABY7PN74_9BACT</name>
<comment type="similarity">
    <text evidence="6 7">Belongs to the LipB family.</text>
</comment>
<feature type="binding site" evidence="6">
    <location>
        <begin position="117"/>
        <end position="124"/>
    </location>
    <ligand>
        <name>substrate</name>
    </ligand>
</feature>
<dbReference type="InterPro" id="IPR004143">
    <property type="entry name" value="BPL_LPL_catalytic"/>
</dbReference>
<dbReference type="SUPFAM" id="SSF55681">
    <property type="entry name" value="Class II aaRS and biotin synthetases"/>
    <property type="match status" value="1"/>
</dbReference>
<feature type="binding site" evidence="6">
    <location>
        <begin position="204"/>
        <end position="206"/>
    </location>
    <ligand>
        <name>substrate</name>
    </ligand>
</feature>
<dbReference type="EMBL" id="CP115396">
    <property type="protein sequence ID" value="WBO84417.1"/>
    <property type="molecule type" value="Genomic_DNA"/>
</dbReference>
<accession>A0ABY7PN74</accession>
<evidence type="ECO:0000256" key="3">
    <source>
        <dbReference type="ARBA" id="ARBA00022679"/>
    </source>
</evidence>
<dbReference type="InterPro" id="IPR020605">
    <property type="entry name" value="Octanoyltransferase_CS"/>
</dbReference>
<evidence type="ECO:0000313" key="10">
    <source>
        <dbReference type="EMBL" id="WBO84417.1"/>
    </source>
</evidence>
<dbReference type="RefSeq" id="WP_270126943.1">
    <property type="nucleotide sequence ID" value="NZ_CP115396.1"/>
</dbReference>
<feature type="active site" description="Acyl-thioester intermediate" evidence="6">
    <location>
        <position position="222"/>
    </location>
</feature>
<comment type="catalytic activity">
    <reaction evidence="6 7">
        <text>octanoyl-[ACP] + L-lysyl-[protein] = N(6)-octanoyl-L-lysyl-[protein] + holo-[ACP] + H(+)</text>
        <dbReference type="Rhea" id="RHEA:17665"/>
        <dbReference type="Rhea" id="RHEA-COMP:9636"/>
        <dbReference type="Rhea" id="RHEA-COMP:9685"/>
        <dbReference type="Rhea" id="RHEA-COMP:9752"/>
        <dbReference type="Rhea" id="RHEA-COMP:9928"/>
        <dbReference type="ChEBI" id="CHEBI:15378"/>
        <dbReference type="ChEBI" id="CHEBI:29969"/>
        <dbReference type="ChEBI" id="CHEBI:64479"/>
        <dbReference type="ChEBI" id="CHEBI:78463"/>
        <dbReference type="ChEBI" id="CHEBI:78809"/>
        <dbReference type="EC" id="2.3.1.181"/>
    </reaction>
</comment>
<organism evidence="10 11">
    <name type="scientific">Hymenobacter yonginensis</name>
    <dbReference type="NCBI Taxonomy" id="748197"/>
    <lineage>
        <taxon>Bacteria</taxon>
        <taxon>Pseudomonadati</taxon>
        <taxon>Bacteroidota</taxon>
        <taxon>Cytophagia</taxon>
        <taxon>Cytophagales</taxon>
        <taxon>Hymenobacteraceae</taxon>
        <taxon>Hymenobacter</taxon>
    </lineage>
</organism>
<feature type="binding site" evidence="6">
    <location>
        <begin position="191"/>
        <end position="193"/>
    </location>
    <ligand>
        <name>substrate</name>
    </ligand>
</feature>
<evidence type="ECO:0000313" key="11">
    <source>
        <dbReference type="Proteomes" id="UP001211872"/>
    </source>
</evidence>
<proteinExistence type="inferred from homology"/>
<gene>
    <name evidence="6 10" type="primary">lipB</name>
    <name evidence="10" type="ORF">O9Z63_18865</name>
</gene>
<keyword evidence="3 6" id="KW-0808">Transferase</keyword>
<evidence type="ECO:0000256" key="1">
    <source>
        <dbReference type="ARBA" id="ARBA00004821"/>
    </source>
</evidence>
<keyword evidence="11" id="KW-1185">Reference proteome</keyword>
<reference evidence="10 11" key="1">
    <citation type="journal article" date="2011" name="Int. J. Syst. Evol. Microbiol.">
        <title>Hymenobacter yonginensis sp. nov., isolated from a mesotrophic artificial lake.</title>
        <authorList>
            <person name="Joung Y."/>
            <person name="Cho S.H."/>
            <person name="Kim H."/>
            <person name="Kim S.B."/>
            <person name="Joh K."/>
        </authorList>
    </citation>
    <scope>NUCLEOTIDE SEQUENCE [LARGE SCALE GENOMIC DNA]</scope>
    <source>
        <strain evidence="10 11">KCTC 22745</strain>
    </source>
</reference>
<dbReference type="Gene3D" id="3.30.930.10">
    <property type="entry name" value="Bira Bifunctional Protein, Domain 2"/>
    <property type="match status" value="1"/>
</dbReference>
<dbReference type="PANTHER" id="PTHR10993:SF12">
    <property type="entry name" value="OCTANOYLTRANSFERASE"/>
    <property type="match status" value="1"/>
</dbReference>
<dbReference type="InterPro" id="IPR045864">
    <property type="entry name" value="aa-tRNA-synth_II/BPL/LPL"/>
</dbReference>
<dbReference type="HAMAP" id="MF_00013">
    <property type="entry name" value="LipB"/>
    <property type="match status" value="1"/>
</dbReference>